<evidence type="ECO:0000256" key="3">
    <source>
        <dbReference type="ARBA" id="ARBA00022448"/>
    </source>
</evidence>
<dbReference type="GO" id="GO:0005886">
    <property type="term" value="C:plasma membrane"/>
    <property type="evidence" value="ECO:0007669"/>
    <property type="project" value="UniProtKB-SubCell"/>
</dbReference>
<dbReference type="Pfam" id="PF07690">
    <property type="entry name" value="MFS_1"/>
    <property type="match status" value="1"/>
</dbReference>
<dbReference type="PROSITE" id="PS00217">
    <property type="entry name" value="SUGAR_TRANSPORT_2"/>
    <property type="match status" value="1"/>
</dbReference>
<protein>
    <submittedName>
        <fullName evidence="11">Transporter protein</fullName>
    </submittedName>
</protein>
<keyword evidence="7 9" id="KW-1133">Transmembrane helix</keyword>
<feature type="transmembrane region" description="Helical" evidence="9">
    <location>
        <begin position="403"/>
        <end position="420"/>
    </location>
</feature>
<evidence type="ECO:0000256" key="4">
    <source>
        <dbReference type="ARBA" id="ARBA00022475"/>
    </source>
</evidence>
<evidence type="ECO:0000259" key="10">
    <source>
        <dbReference type="PROSITE" id="PS50850"/>
    </source>
</evidence>
<dbReference type="Proteomes" id="UP000054683">
    <property type="component" value="Unassembled WGS sequence"/>
</dbReference>
<dbReference type="PROSITE" id="PS50850">
    <property type="entry name" value="MFS"/>
    <property type="match status" value="1"/>
</dbReference>
<evidence type="ECO:0000256" key="9">
    <source>
        <dbReference type="SAM" id="Phobius"/>
    </source>
</evidence>
<feature type="transmembrane region" description="Helical" evidence="9">
    <location>
        <begin position="17"/>
        <end position="37"/>
    </location>
</feature>
<sequence>MASSDIEGKKRLSKNKAIAAITIGNALEFFDFTVYGFMTSVIGKIFFPSMSAYNQLLLTVASFGVGFLMRPLGGIVIGAYADRAGRKKAMGLTITLMALGCVMMAFAPTPAQTGISAPLIIVAARLIQGFSAGGEVGASTTLLVEYASANERAYMGSWQIASQGLGVMVGALFSGLLVTVLSPTALQSWGWRLPFVAGLLIAPVGMFIRRQLDESGTVSVERAGRRDSPLKLVLRDHWQSVVLASLMFISGTVGVYVIAFYMPTFAARELGLPVQVGLWAGVLFGAVNFVLAPYSGRLADRFGRKPVIVWSRVLLIMVLFPGFHWLLAVPSPARLYTLVGVLSVLATTQTPALLVMLTEMFPKEVRATGLSFVYSTVVAVFSGFSPFVVTWLVHQSGNKLAPAWYLLGITVISAIVMLWIRDRTGETLDAADGADAIEHGSKSQGRKTGIA</sequence>
<dbReference type="EMBL" id="FCOK02000079">
    <property type="protein sequence ID" value="SAL66548.1"/>
    <property type="molecule type" value="Genomic_DNA"/>
</dbReference>
<evidence type="ECO:0000256" key="1">
    <source>
        <dbReference type="ARBA" id="ARBA00004651"/>
    </source>
</evidence>
<dbReference type="PANTHER" id="PTHR43528">
    <property type="entry name" value="ALPHA-KETOGLUTARATE PERMEASE"/>
    <property type="match status" value="1"/>
</dbReference>
<reference evidence="11 12" key="1">
    <citation type="submission" date="2016-01" db="EMBL/GenBank/DDBJ databases">
        <authorList>
            <person name="Oliw E.H."/>
        </authorList>
    </citation>
    <scope>NUCLEOTIDE SEQUENCE [LARGE SCALE GENOMIC DNA]</scope>
    <source>
        <strain evidence="11">LMG 27134</strain>
    </source>
</reference>
<feature type="transmembrane region" description="Helical" evidence="9">
    <location>
        <begin position="241"/>
        <end position="262"/>
    </location>
</feature>
<comment type="subcellular location">
    <subcellularLocation>
        <location evidence="1">Cell membrane</location>
        <topology evidence="1">Multi-pass membrane protein</topology>
    </subcellularLocation>
</comment>
<dbReference type="InterPro" id="IPR005829">
    <property type="entry name" value="Sugar_transporter_CS"/>
</dbReference>
<feature type="transmembrane region" description="Helical" evidence="9">
    <location>
        <begin position="274"/>
        <end position="295"/>
    </location>
</feature>
<dbReference type="SUPFAM" id="SSF103473">
    <property type="entry name" value="MFS general substrate transporter"/>
    <property type="match status" value="1"/>
</dbReference>
<keyword evidence="3" id="KW-0813">Transport</keyword>
<feature type="transmembrane region" description="Helical" evidence="9">
    <location>
        <begin position="189"/>
        <end position="208"/>
    </location>
</feature>
<organism evidence="11 12">
    <name type="scientific">Caballeronia udeis</name>
    <dbReference type="NCBI Taxonomy" id="1232866"/>
    <lineage>
        <taxon>Bacteria</taxon>
        <taxon>Pseudomonadati</taxon>
        <taxon>Pseudomonadota</taxon>
        <taxon>Betaproteobacteria</taxon>
        <taxon>Burkholderiales</taxon>
        <taxon>Burkholderiaceae</taxon>
        <taxon>Caballeronia</taxon>
    </lineage>
</organism>
<dbReference type="FunFam" id="1.20.1250.20:FF:000001">
    <property type="entry name" value="Dicarboxylate MFS transporter"/>
    <property type="match status" value="1"/>
</dbReference>
<keyword evidence="8 9" id="KW-0472">Membrane</keyword>
<evidence type="ECO:0000256" key="5">
    <source>
        <dbReference type="ARBA" id="ARBA00022692"/>
    </source>
</evidence>
<dbReference type="Gene3D" id="1.20.1250.20">
    <property type="entry name" value="MFS general substrate transporter like domains"/>
    <property type="match status" value="2"/>
</dbReference>
<evidence type="ECO:0000256" key="7">
    <source>
        <dbReference type="ARBA" id="ARBA00022989"/>
    </source>
</evidence>
<feature type="transmembrane region" description="Helical" evidence="9">
    <location>
        <begin position="307"/>
        <end position="327"/>
    </location>
</feature>
<gene>
    <name evidence="11" type="ORF">AWB69_07531</name>
</gene>
<evidence type="ECO:0000256" key="6">
    <source>
        <dbReference type="ARBA" id="ARBA00022847"/>
    </source>
</evidence>
<dbReference type="OrthoDB" id="6766492at2"/>
<keyword evidence="5 9" id="KW-0812">Transmembrane</keyword>
<dbReference type="InterPro" id="IPR051084">
    <property type="entry name" value="H+-coupled_symporters"/>
</dbReference>
<dbReference type="RefSeq" id="WP_062091685.1">
    <property type="nucleotide sequence ID" value="NZ_FCOK02000079.1"/>
</dbReference>
<proteinExistence type="inferred from homology"/>
<feature type="transmembrane region" description="Helical" evidence="9">
    <location>
        <begin position="165"/>
        <end position="183"/>
    </location>
</feature>
<keyword evidence="6" id="KW-0769">Symport</keyword>
<comment type="similarity">
    <text evidence="2">Belongs to the major facilitator superfamily. Metabolite:H+ Symporter (MHS) family (TC 2.A.1.6) family.</text>
</comment>
<feature type="domain" description="Major facilitator superfamily (MFS) profile" evidence="10">
    <location>
        <begin position="17"/>
        <end position="425"/>
    </location>
</feature>
<evidence type="ECO:0000313" key="11">
    <source>
        <dbReference type="EMBL" id="SAL66548.1"/>
    </source>
</evidence>
<accession>A0A158JCG3</accession>
<feature type="transmembrane region" description="Helical" evidence="9">
    <location>
        <begin position="119"/>
        <end position="144"/>
    </location>
</feature>
<feature type="transmembrane region" description="Helical" evidence="9">
    <location>
        <begin position="57"/>
        <end position="77"/>
    </location>
</feature>
<dbReference type="PROSITE" id="PS00216">
    <property type="entry name" value="SUGAR_TRANSPORT_1"/>
    <property type="match status" value="2"/>
</dbReference>
<evidence type="ECO:0000256" key="8">
    <source>
        <dbReference type="ARBA" id="ARBA00023136"/>
    </source>
</evidence>
<dbReference type="AlphaFoldDB" id="A0A158JCG3"/>
<name>A0A158JCG3_9BURK</name>
<keyword evidence="4" id="KW-1003">Cell membrane</keyword>
<feature type="transmembrane region" description="Helical" evidence="9">
    <location>
        <begin position="89"/>
        <end position="107"/>
    </location>
</feature>
<dbReference type="PANTHER" id="PTHR43528:SF3">
    <property type="entry name" value="CITRATE-PROTON SYMPORTER"/>
    <property type="match status" value="1"/>
</dbReference>
<feature type="transmembrane region" description="Helical" evidence="9">
    <location>
        <begin position="369"/>
        <end position="391"/>
    </location>
</feature>
<evidence type="ECO:0000256" key="2">
    <source>
        <dbReference type="ARBA" id="ARBA00008240"/>
    </source>
</evidence>
<evidence type="ECO:0000313" key="12">
    <source>
        <dbReference type="Proteomes" id="UP000054683"/>
    </source>
</evidence>
<dbReference type="InterPro" id="IPR011701">
    <property type="entry name" value="MFS"/>
</dbReference>
<dbReference type="InterPro" id="IPR020846">
    <property type="entry name" value="MFS_dom"/>
</dbReference>
<dbReference type="InterPro" id="IPR036259">
    <property type="entry name" value="MFS_trans_sf"/>
</dbReference>
<dbReference type="GO" id="GO:0015293">
    <property type="term" value="F:symporter activity"/>
    <property type="evidence" value="ECO:0007669"/>
    <property type="project" value="UniProtKB-KW"/>
</dbReference>
<feature type="transmembrane region" description="Helical" evidence="9">
    <location>
        <begin position="333"/>
        <end position="357"/>
    </location>
</feature>